<evidence type="ECO:0000256" key="1">
    <source>
        <dbReference type="SAM" id="MobiDB-lite"/>
    </source>
</evidence>
<evidence type="ECO:0000313" key="3">
    <source>
        <dbReference type="Proteomes" id="UP000292340"/>
    </source>
</evidence>
<sequence length="184" mass="20187">MMGLPPTPYEFPFDNPRSSEPPPTQGEHIQRPPERAGFRKSHHFLAPSIGQGSTSTRPEAAHPQDAWSAATGSKRRASEEIRSANYGEPKKARISNSNEACLISRNDSISSVDRTQEDAKYDATGDGDTEMVGKDPLPSKTPTRRMAVALAIAQAKRDAKYTKERSCVLPDIWDGGKGEYSEED</sequence>
<name>A0AB37WQA4_9PLEO</name>
<accession>A0AB37WQA4</accession>
<reference evidence="2" key="1">
    <citation type="submission" date="2017-10" db="EMBL/GenBank/DDBJ databases">
        <authorList>
            <person name="Armitage A.D."/>
            <person name="Barbara D.J."/>
            <person name="Woodhall J.W."/>
            <person name="Sreenivasaprasad S."/>
            <person name="Lane C.R."/>
            <person name="Clarkson J.P."/>
            <person name="Harrison R.J."/>
        </authorList>
    </citation>
    <scope>NUCLEOTIDE SEQUENCE</scope>
    <source>
        <strain evidence="2">FERA 1164</strain>
    </source>
</reference>
<feature type="region of interest" description="Disordered" evidence="1">
    <location>
        <begin position="1"/>
        <end position="143"/>
    </location>
</feature>
<protein>
    <submittedName>
        <fullName evidence="2">Uncharacterized protein</fullName>
    </submittedName>
</protein>
<reference evidence="2" key="2">
    <citation type="journal article" date="2019" name="bioRxiv">
        <title>Genomics, evolutionary history and diagnostics of the Alternaria alternata species group including apple and Asian pear pathotypes.</title>
        <authorList>
            <person name="Armitage A.D."/>
            <person name="Cockerton H.M."/>
            <person name="Sreenivasaprasad S."/>
            <person name="Woodhall J.W."/>
            <person name="Lane C.R."/>
            <person name="Harrison R.J."/>
            <person name="Clarkson J.P."/>
        </authorList>
    </citation>
    <scope>NUCLEOTIDE SEQUENCE</scope>
    <source>
        <strain evidence="2">FERA 1164</strain>
    </source>
</reference>
<dbReference type="AlphaFoldDB" id="A0AB37WQA4"/>
<dbReference type="Proteomes" id="UP000292340">
    <property type="component" value="Unassembled WGS sequence"/>
</dbReference>
<feature type="compositionally biased region" description="Basic and acidic residues" evidence="1">
    <location>
        <begin position="28"/>
        <end position="37"/>
    </location>
</feature>
<feature type="compositionally biased region" description="Basic and acidic residues" evidence="1">
    <location>
        <begin position="114"/>
        <end position="123"/>
    </location>
</feature>
<evidence type="ECO:0000313" key="2">
    <source>
        <dbReference type="EMBL" id="RYN31731.1"/>
    </source>
</evidence>
<feature type="compositionally biased region" description="Polar residues" evidence="1">
    <location>
        <begin position="94"/>
        <end position="113"/>
    </location>
</feature>
<organism evidence="2 3">
    <name type="scientific">Alternaria tenuissima</name>
    <dbReference type="NCBI Taxonomy" id="119927"/>
    <lineage>
        <taxon>Eukaryota</taxon>
        <taxon>Fungi</taxon>
        <taxon>Dikarya</taxon>
        <taxon>Ascomycota</taxon>
        <taxon>Pezizomycotina</taxon>
        <taxon>Dothideomycetes</taxon>
        <taxon>Pleosporomycetidae</taxon>
        <taxon>Pleosporales</taxon>
        <taxon>Pleosporineae</taxon>
        <taxon>Pleosporaceae</taxon>
        <taxon>Alternaria</taxon>
        <taxon>Alternaria sect. Alternaria</taxon>
        <taxon>Alternaria alternata complex</taxon>
    </lineage>
</organism>
<proteinExistence type="predicted"/>
<dbReference type="EMBL" id="PDXB01000008">
    <property type="protein sequence ID" value="RYN31731.1"/>
    <property type="molecule type" value="Genomic_DNA"/>
</dbReference>
<gene>
    <name evidence="2" type="ORF">AA0115_g3927</name>
</gene>
<comment type="caution">
    <text evidence="2">The sequence shown here is derived from an EMBL/GenBank/DDBJ whole genome shotgun (WGS) entry which is preliminary data.</text>
</comment>